<evidence type="ECO:0000259" key="3">
    <source>
        <dbReference type="Pfam" id="PF12770"/>
    </source>
</evidence>
<keyword evidence="5" id="KW-1185">Reference proteome</keyword>
<keyword evidence="1" id="KW-0802">TPR repeat</keyword>
<dbReference type="PROSITE" id="PS50005">
    <property type="entry name" value="TPR"/>
    <property type="match status" value="2"/>
</dbReference>
<dbReference type="InterPro" id="IPR024983">
    <property type="entry name" value="CHAT_dom"/>
</dbReference>
<feature type="transmembrane region" description="Helical" evidence="2">
    <location>
        <begin position="856"/>
        <end position="873"/>
    </location>
</feature>
<feature type="domain" description="CHAT" evidence="3">
    <location>
        <begin position="585"/>
        <end position="845"/>
    </location>
</feature>
<organism evidence="4 5">
    <name type="scientific">Tenacibaculum vairaonense</name>
    <dbReference type="NCBI Taxonomy" id="3137860"/>
    <lineage>
        <taxon>Bacteria</taxon>
        <taxon>Pseudomonadati</taxon>
        <taxon>Bacteroidota</taxon>
        <taxon>Flavobacteriia</taxon>
        <taxon>Flavobacteriales</taxon>
        <taxon>Flavobacteriaceae</taxon>
        <taxon>Tenacibaculum</taxon>
    </lineage>
</organism>
<evidence type="ECO:0000313" key="4">
    <source>
        <dbReference type="EMBL" id="CAL2106016.1"/>
    </source>
</evidence>
<evidence type="ECO:0000313" key="5">
    <source>
        <dbReference type="Proteomes" id="UP001497602"/>
    </source>
</evidence>
<accession>A0ABM9PKA8</accession>
<feature type="repeat" description="TPR" evidence="1">
    <location>
        <begin position="118"/>
        <end position="151"/>
    </location>
</feature>
<dbReference type="SMART" id="SM00028">
    <property type="entry name" value="TPR"/>
    <property type="match status" value="2"/>
</dbReference>
<sequence length="877" mass="101969">MVLFYTTFYNSVFSQVPNTIQRTDSLLNSLIKNKSYEKAINISHDLSIKKYKHKQLFQAIKYSLIEKKAYEESNIINKPFINCLYNLGFFYYKNASYNNAINFYSKVISLNIDSIQTAKAYCEIGRTYNKTGDFFKSINYYKKGIDLLKKLNKKKILLKKYLNYSIVHLNVGSKKSFIERFKILKKASLLITKQTPYKVKHTLNNQYANYYNKKEGFDYYEAKKYYLKNIELNKKHKDTLLLAETYNNLSDLYIKQQNDSARFFINQGLLLVKKGISKARLHDNYSQFYLIKNNLNKALEHIDLSIKENLKTTPNYQNEINRTSLFKNPFKYHLLHCFNKKTEILIKLFQNSKEPSFLELALNSVKNATKLIGILQQSSTESKTKLHWRTHAFETFSNGSYIAKLLHNDSMLFYFMEKSKALSLTESIVYNTQLSFLPTHVKERENNLMKTIYAHEDALDNLKNNSKKKTIQNALFSAKLEYDKYIDSIKPLFNDYFKNKVNIQLTSLKEAQLNIPNHNSAIISYTWNEIYNKILGIVILKNKTYSFKIDSALTTGHKIEKYKKLISSPFIKKRDLKSFQKISFNLYQTLFPSEKIRQLVLNKNLLIVTDGKLHDMPFEALITKENTNNYLINTNNTSYTYSMSFLKYNNIKRRKNTSSFIGFAPVNFNNSGSSLQNSEKEIRTIKEIIGGKAFNKKNATKETFYSETSQSKIIHLATHANASNKPWIGFYNDTLFLHELYTHKINANLVTLSACETTLGETIVGEGVFSLARGFFFSGAKSVTSSLWKVNDKASQQIMEEFYRNLKKGQHKNTALTNAKRTYITNNSLSDSSPYYWASFILIGDSNSIEFSNKNYILIYILLALSCFLLFFLKKRG</sequence>
<dbReference type="EMBL" id="CAXJRC010000011">
    <property type="protein sequence ID" value="CAL2106016.1"/>
    <property type="molecule type" value="Genomic_DNA"/>
</dbReference>
<evidence type="ECO:0000256" key="1">
    <source>
        <dbReference type="PROSITE-ProRule" id="PRU00339"/>
    </source>
</evidence>
<dbReference type="Gene3D" id="1.25.40.10">
    <property type="entry name" value="Tetratricopeptide repeat domain"/>
    <property type="match status" value="1"/>
</dbReference>
<dbReference type="InterPro" id="IPR011990">
    <property type="entry name" value="TPR-like_helical_dom_sf"/>
</dbReference>
<reference evidence="4 5" key="1">
    <citation type="submission" date="2024-05" db="EMBL/GenBank/DDBJ databases">
        <authorList>
            <person name="Duchaud E."/>
        </authorList>
    </citation>
    <scope>NUCLEOTIDE SEQUENCE [LARGE SCALE GENOMIC DNA]</scope>
    <source>
        <strain evidence="4">Ena-SAMPLE-TAB-13-05-2024-13:56:06:370-140305</strain>
    </source>
</reference>
<dbReference type="Pfam" id="PF13181">
    <property type="entry name" value="TPR_8"/>
    <property type="match status" value="2"/>
</dbReference>
<name>A0ABM9PKA8_9FLAO</name>
<dbReference type="SUPFAM" id="SSF48452">
    <property type="entry name" value="TPR-like"/>
    <property type="match status" value="2"/>
</dbReference>
<feature type="repeat" description="TPR" evidence="1">
    <location>
        <begin position="81"/>
        <end position="114"/>
    </location>
</feature>
<keyword evidence="2" id="KW-0472">Membrane</keyword>
<evidence type="ECO:0000256" key="2">
    <source>
        <dbReference type="SAM" id="Phobius"/>
    </source>
</evidence>
<protein>
    <submittedName>
        <fullName evidence="4">TPR_REGION domain-containing protein</fullName>
    </submittedName>
</protein>
<gene>
    <name evidence="4" type="ORF">T190115A13A_10172</name>
</gene>
<keyword evidence="2" id="KW-1133">Transmembrane helix</keyword>
<dbReference type="PANTHER" id="PTHR10098">
    <property type="entry name" value="RAPSYN-RELATED"/>
    <property type="match status" value="1"/>
</dbReference>
<comment type="caution">
    <text evidence="4">The sequence shown here is derived from an EMBL/GenBank/DDBJ whole genome shotgun (WGS) entry which is preliminary data.</text>
</comment>
<dbReference type="InterPro" id="IPR019734">
    <property type="entry name" value="TPR_rpt"/>
</dbReference>
<dbReference type="Pfam" id="PF12770">
    <property type="entry name" value="CHAT"/>
    <property type="match status" value="1"/>
</dbReference>
<proteinExistence type="predicted"/>
<dbReference type="PANTHER" id="PTHR10098:SF108">
    <property type="entry name" value="TETRATRICOPEPTIDE REPEAT PROTEIN 28"/>
    <property type="match status" value="1"/>
</dbReference>
<dbReference type="Proteomes" id="UP001497602">
    <property type="component" value="Unassembled WGS sequence"/>
</dbReference>
<keyword evidence="2" id="KW-0812">Transmembrane</keyword>